<dbReference type="PRINTS" id="PR00481">
    <property type="entry name" value="LAMNOPPTDASE"/>
</dbReference>
<dbReference type="GO" id="GO:0005737">
    <property type="term" value="C:cytoplasm"/>
    <property type="evidence" value="ECO:0007669"/>
    <property type="project" value="UniProtKB-SubCell"/>
</dbReference>
<gene>
    <name evidence="9" type="primary">pepA</name>
    <name evidence="11" type="ORF">EDC23_1531</name>
</gene>
<organism evidence="11 12">
    <name type="scientific">Thiohalophilus thiocyanatoxydans</name>
    <dbReference type="NCBI Taxonomy" id="381308"/>
    <lineage>
        <taxon>Bacteria</taxon>
        <taxon>Pseudomonadati</taxon>
        <taxon>Pseudomonadota</taxon>
        <taxon>Gammaproteobacteria</taxon>
        <taxon>Thiohalomonadales</taxon>
        <taxon>Thiohalophilaceae</taxon>
        <taxon>Thiohalophilus</taxon>
    </lineage>
</organism>
<dbReference type="SUPFAM" id="SSF53187">
    <property type="entry name" value="Zn-dependent exopeptidases"/>
    <property type="match status" value="1"/>
</dbReference>
<dbReference type="Gene3D" id="3.40.630.10">
    <property type="entry name" value="Zn peptidases"/>
    <property type="match status" value="1"/>
</dbReference>
<comment type="subcellular location">
    <subcellularLocation>
        <location evidence="9">Cytoplasm</location>
    </subcellularLocation>
</comment>
<evidence type="ECO:0000256" key="9">
    <source>
        <dbReference type="HAMAP-Rule" id="MF_00181"/>
    </source>
</evidence>
<dbReference type="EMBL" id="SOQX01000003">
    <property type="protein sequence ID" value="TDY01642.1"/>
    <property type="molecule type" value="Genomic_DNA"/>
</dbReference>
<evidence type="ECO:0000256" key="3">
    <source>
        <dbReference type="ARBA" id="ARBA00009528"/>
    </source>
</evidence>
<evidence type="ECO:0000259" key="10">
    <source>
        <dbReference type="PROSITE" id="PS00631"/>
    </source>
</evidence>
<protein>
    <recommendedName>
        <fullName evidence="9">Probable cytosol aminopeptidase</fullName>
        <ecNumber evidence="9">3.4.11.1</ecNumber>
    </recommendedName>
    <alternativeName>
        <fullName evidence="9">Leucine aminopeptidase</fullName>
        <shortName evidence="9">LAP</shortName>
        <ecNumber evidence="9">3.4.11.10</ecNumber>
    </alternativeName>
    <alternativeName>
        <fullName evidence="9">Leucyl aminopeptidase</fullName>
    </alternativeName>
</protein>
<feature type="active site" evidence="9">
    <location>
        <position position="279"/>
    </location>
</feature>
<comment type="similarity">
    <text evidence="3 9">Belongs to the peptidase M17 family.</text>
</comment>
<dbReference type="GO" id="GO:0070006">
    <property type="term" value="F:metalloaminopeptidase activity"/>
    <property type="evidence" value="ECO:0007669"/>
    <property type="project" value="InterPro"/>
</dbReference>
<evidence type="ECO:0000313" key="11">
    <source>
        <dbReference type="EMBL" id="TDY01642.1"/>
    </source>
</evidence>
<feature type="active site" evidence="9">
    <location>
        <position position="353"/>
    </location>
</feature>
<name>A0A4R8ILG9_9GAMM</name>
<dbReference type="SUPFAM" id="SSF52949">
    <property type="entry name" value="Macro domain-like"/>
    <property type="match status" value="1"/>
</dbReference>
<keyword evidence="8 9" id="KW-0464">Manganese</keyword>
<feature type="binding site" evidence="9">
    <location>
        <position position="272"/>
    </location>
    <ligand>
        <name>Mn(2+)</name>
        <dbReference type="ChEBI" id="CHEBI:29035"/>
        <label>1</label>
    </ligand>
</feature>
<dbReference type="AlphaFoldDB" id="A0A4R8ILG9"/>
<dbReference type="InterPro" id="IPR043472">
    <property type="entry name" value="Macro_dom-like"/>
</dbReference>
<evidence type="ECO:0000256" key="8">
    <source>
        <dbReference type="ARBA" id="ARBA00023211"/>
    </source>
</evidence>
<dbReference type="PROSITE" id="PS00631">
    <property type="entry name" value="CYTOSOL_AP"/>
    <property type="match status" value="1"/>
</dbReference>
<comment type="function">
    <text evidence="9">Presumably involved in the processing and regular turnover of intracellular proteins. Catalyzes the removal of unsubstituted N-terminal amino acids from various peptides.</text>
</comment>
<dbReference type="CDD" id="cd00433">
    <property type="entry name" value="Peptidase_M17"/>
    <property type="match status" value="1"/>
</dbReference>
<dbReference type="FunFam" id="3.40.630.10:FF:000004">
    <property type="entry name" value="Probable cytosol aminopeptidase"/>
    <property type="match status" value="1"/>
</dbReference>
<dbReference type="OrthoDB" id="9809354at2"/>
<feature type="binding site" evidence="9">
    <location>
        <position position="272"/>
    </location>
    <ligand>
        <name>Mn(2+)</name>
        <dbReference type="ChEBI" id="CHEBI:29035"/>
        <label>2</label>
    </ligand>
</feature>
<evidence type="ECO:0000313" key="12">
    <source>
        <dbReference type="Proteomes" id="UP000294914"/>
    </source>
</evidence>
<evidence type="ECO:0000256" key="1">
    <source>
        <dbReference type="ARBA" id="ARBA00000135"/>
    </source>
</evidence>
<feature type="binding site" evidence="9">
    <location>
        <position position="351"/>
    </location>
    <ligand>
        <name>Mn(2+)</name>
        <dbReference type="ChEBI" id="CHEBI:29035"/>
        <label>1</label>
    </ligand>
</feature>
<dbReference type="PANTHER" id="PTHR11963:SF23">
    <property type="entry name" value="CYTOSOL AMINOPEPTIDASE"/>
    <property type="match status" value="1"/>
</dbReference>
<dbReference type="InterPro" id="IPR011356">
    <property type="entry name" value="Leucine_aapep/pepB"/>
</dbReference>
<evidence type="ECO:0000256" key="5">
    <source>
        <dbReference type="ARBA" id="ARBA00022670"/>
    </source>
</evidence>
<dbReference type="NCBIfam" id="NF002073">
    <property type="entry name" value="PRK00913.1-2"/>
    <property type="match status" value="1"/>
</dbReference>
<dbReference type="NCBIfam" id="NF002077">
    <property type="entry name" value="PRK00913.2-4"/>
    <property type="match status" value="1"/>
</dbReference>
<keyword evidence="9" id="KW-0963">Cytoplasm</keyword>
<sequence length="500" mass="53816">MNITLKSTPVEQQAGSCLIVGVFDKRRPDPHAKALDKACGGEINRILKQGDMDGKAGQTLMLHKLPGIKATRVLLVGCGKADEFDATQYAKTLAVAIKAAHDSGARDAACYLTDLPVKDRSRAWNVRRAAELVHQTLYRYHQTFSKPEKPDYPLGKLQLCVEEKALKTARTGLKIGEAIGKGANFTRDLGNLPGNVCTPTYLASQTSKQLKSYNNLKVKVFNQKAIEELKMGAFLSVAKGSRQPPKLIVMEYNGGKKGDKPYVLVGKGITFDAGGISIKPAAAMDEMKYDMGGAAGVIGTMQAIGELQPPLNVVAIVPACENLPDGNANKPGDVVTSMSGQTIEILNTDAEGRLVLCDALTYSERFKPKAVIDTATLTGACIVALGNHPCGLLSNDQSLADALLAAGQTSRDRAWQLPLWDEYQEQLKSNFADMANIGGREAGTITAACFLSRFTEKFKWAHLDIAGTAWKSGAEKGSTGRPVPLLTQYLLDQCGKKYQL</sequence>
<dbReference type="HAMAP" id="MF_00181">
    <property type="entry name" value="Cytosol_peptidase_M17"/>
    <property type="match status" value="1"/>
</dbReference>
<dbReference type="Pfam" id="PF00883">
    <property type="entry name" value="Peptidase_M17"/>
    <property type="match status" value="1"/>
</dbReference>
<dbReference type="InterPro" id="IPR023042">
    <property type="entry name" value="Peptidase_M17_leu_NH2_pept"/>
</dbReference>
<comment type="catalytic activity">
    <reaction evidence="2 9">
        <text>Release of an N-terminal amino acid, preferentially leucine, but not glutamic or aspartic acids.</text>
        <dbReference type="EC" id="3.4.11.10"/>
    </reaction>
</comment>
<dbReference type="Gene3D" id="3.40.220.10">
    <property type="entry name" value="Leucine Aminopeptidase, subunit E, domain 1"/>
    <property type="match status" value="1"/>
</dbReference>
<keyword evidence="5 9" id="KW-0645">Protease</keyword>
<dbReference type="GO" id="GO:0006508">
    <property type="term" value="P:proteolysis"/>
    <property type="evidence" value="ECO:0007669"/>
    <property type="project" value="UniProtKB-KW"/>
</dbReference>
<dbReference type="Proteomes" id="UP000294914">
    <property type="component" value="Unassembled WGS sequence"/>
</dbReference>
<reference evidence="11 12" key="1">
    <citation type="submission" date="2019-03" db="EMBL/GenBank/DDBJ databases">
        <title>Genomic Encyclopedia of Type Strains, Phase IV (KMG-IV): sequencing the most valuable type-strain genomes for metagenomic binning, comparative biology and taxonomic classification.</title>
        <authorList>
            <person name="Goeker M."/>
        </authorList>
    </citation>
    <scope>NUCLEOTIDE SEQUENCE [LARGE SCALE GENOMIC DNA]</scope>
    <source>
        <strain evidence="11 12">DSM 16326</strain>
    </source>
</reference>
<evidence type="ECO:0000256" key="4">
    <source>
        <dbReference type="ARBA" id="ARBA00022438"/>
    </source>
</evidence>
<evidence type="ECO:0000256" key="6">
    <source>
        <dbReference type="ARBA" id="ARBA00022723"/>
    </source>
</evidence>
<evidence type="ECO:0000256" key="7">
    <source>
        <dbReference type="ARBA" id="ARBA00022801"/>
    </source>
</evidence>
<keyword evidence="6 9" id="KW-0479">Metal-binding</keyword>
<dbReference type="Pfam" id="PF02789">
    <property type="entry name" value="Peptidase_M17_N"/>
    <property type="match status" value="1"/>
</dbReference>
<feature type="binding site" evidence="9">
    <location>
        <position position="290"/>
    </location>
    <ligand>
        <name>Mn(2+)</name>
        <dbReference type="ChEBI" id="CHEBI:29035"/>
        <label>2</label>
    </ligand>
</feature>
<keyword evidence="7 9" id="KW-0378">Hydrolase</keyword>
<dbReference type="EC" id="3.4.11.10" evidence="9"/>
<dbReference type="PANTHER" id="PTHR11963">
    <property type="entry name" value="LEUCINE AMINOPEPTIDASE-RELATED"/>
    <property type="match status" value="1"/>
</dbReference>
<accession>A0A4R8ILG9</accession>
<evidence type="ECO:0000256" key="2">
    <source>
        <dbReference type="ARBA" id="ARBA00000967"/>
    </source>
</evidence>
<feature type="domain" description="Cytosol aminopeptidase" evidence="10">
    <location>
        <begin position="347"/>
        <end position="354"/>
    </location>
</feature>
<dbReference type="GO" id="GO:0030145">
    <property type="term" value="F:manganese ion binding"/>
    <property type="evidence" value="ECO:0007669"/>
    <property type="project" value="UniProtKB-UniRule"/>
</dbReference>
<comment type="cofactor">
    <cofactor evidence="9">
        <name>Mn(2+)</name>
        <dbReference type="ChEBI" id="CHEBI:29035"/>
    </cofactor>
    <text evidence="9">Binds 2 manganese ions per subunit.</text>
</comment>
<feature type="binding site" evidence="9">
    <location>
        <position position="349"/>
    </location>
    <ligand>
        <name>Mn(2+)</name>
        <dbReference type="ChEBI" id="CHEBI:29035"/>
        <label>1</label>
    </ligand>
</feature>
<dbReference type="RefSeq" id="WP_134082919.1">
    <property type="nucleotide sequence ID" value="NZ_SOQX01000003.1"/>
</dbReference>
<comment type="caution">
    <text evidence="11">The sequence shown here is derived from an EMBL/GenBank/DDBJ whole genome shotgun (WGS) entry which is preliminary data.</text>
</comment>
<proteinExistence type="inferred from homology"/>
<dbReference type="EC" id="3.4.11.1" evidence="9"/>
<keyword evidence="12" id="KW-1185">Reference proteome</keyword>
<comment type="catalytic activity">
    <reaction evidence="1 9">
        <text>Release of an N-terminal amino acid, Xaa-|-Yaa-, in which Xaa is preferably Leu, but may be other amino acids including Pro although not Arg or Lys, and Yaa may be Pro. Amino acid amides and methyl esters are also readily hydrolyzed, but rates on arylamides are exceedingly low.</text>
        <dbReference type="EC" id="3.4.11.1"/>
    </reaction>
</comment>
<dbReference type="InterPro" id="IPR000819">
    <property type="entry name" value="Peptidase_M17_C"/>
</dbReference>
<feature type="binding site" evidence="9">
    <location>
        <position position="351"/>
    </location>
    <ligand>
        <name>Mn(2+)</name>
        <dbReference type="ChEBI" id="CHEBI:29035"/>
        <label>2</label>
    </ligand>
</feature>
<keyword evidence="4 9" id="KW-0031">Aminopeptidase</keyword>
<feature type="binding site" evidence="9">
    <location>
        <position position="267"/>
    </location>
    <ligand>
        <name>Mn(2+)</name>
        <dbReference type="ChEBI" id="CHEBI:29035"/>
        <label>2</label>
    </ligand>
</feature>
<dbReference type="InterPro" id="IPR008283">
    <property type="entry name" value="Peptidase_M17_N"/>
</dbReference>
<dbReference type="NCBIfam" id="NF002074">
    <property type="entry name" value="PRK00913.1-4"/>
    <property type="match status" value="1"/>
</dbReference>